<dbReference type="GeneID" id="108564970"/>
<dbReference type="Pfam" id="PF08174">
    <property type="entry name" value="Anillin"/>
    <property type="match status" value="1"/>
</dbReference>
<dbReference type="InterPro" id="IPR001849">
    <property type="entry name" value="PH_domain"/>
</dbReference>
<dbReference type="CDD" id="cd01263">
    <property type="entry name" value="PH_anillin"/>
    <property type="match status" value="1"/>
</dbReference>
<sequence length="1143" mass="128499">MDSSFTEHVLERARARQKKLFPLRETKLGDENVSEQTRGSPSKPKMMKQNSKTKISSDVTNNDQTLNIVKDSLNLEIKVSSTDNVRVEVEIDSDSDNIENVATPIIREQAKSRLQRLGKLYSGEEDLSSPIHQNEAKFHVDSESGTSNVVRSKKGLGRLAELANDINQWEDDMSKKDISEKKPTPKKWKPPAPQPPVSNVSSRNNSPAKVTTRSKQPAPQPPNTSKSTNMECEASKPEIKSGIKKLQWDPTVIESLESQGFTRTTSNTRLVYNFKNSQDKDSTTDKSKETARIDTIAEDNEPAVSEKPKVGKKEFVPLSLQKEEQKLTPRVIGTSKVASRAAMFEQKVSSVPANVKEKDPALLSVSERMKLFEKKRGEALIPKAPFGMNIVNKGNTVDDKNIDKKVIETKTCMKQVVEKDEPVSKSIAEKIAQLTNKNVNTISQQQIENKVKEERENEMAVLLNRFHENKKVNNEEIEVDSEEDEEEYNETTAMIASKSPKIISVENVSRRSGEKRSQGDSPRVQAVLGDVKRIKVTQPKDGKLYPCLSDIENATETEPEPTISPSPKNSFVEDSFSFSEGEVGTSFEREIMHSVCKKTPERRVSNFTDTDSDVSNILDDMDDYLNEVDADTDSIGPTPPKNIKISSPKKIHSEPSQSFKYKNFSPRKSPNRFQSPCKIITSPPSRRTSGDLPTHVVDGEDVLPLRYTVSFYRKQQTQKSTTPVRHITREIVEEDEIPEGPNEEVADKIKELTEEMNKQQMVISQTSCALNLCNATPEFTGSTEQVEAEKLLLLATHRRQVASMEIQRLQVEDSLRPLASHAEHVPLERGVLIIKNISIPLKKEYVRALSAAGGKGHHVVCLVKCGEQVAATKIVSTVASSPKNLDLELNVPDVIKFDNIYSDFTVCFEIYCLQAQEEVLPHEVKYHINKKGSNKMTPKKMKDSRLVRPPKESPAGPQAIRTSTFALNGYVVFSINAINKLSWTLNKIPSISPLEGTVIMKVSCKMDVSVEHRGFLNMFEDISGLGAWHRRWCLLKGETISYWKYPEDERKKAPIDSIDLKSCTTTNVGQVSREICARLNTFLLERERPAMNGDRETLTMTPEGDRTIIKHLLSADTKDERLEWCRNLNKALSAIRIWGYKKV</sequence>
<feature type="domain" description="PH" evidence="2">
    <location>
        <begin position="1009"/>
        <end position="1133"/>
    </location>
</feature>
<dbReference type="SMART" id="SM00233">
    <property type="entry name" value="PH"/>
    <property type="match status" value="1"/>
</dbReference>
<dbReference type="InterPro" id="IPR012966">
    <property type="entry name" value="AHD"/>
</dbReference>
<evidence type="ECO:0000313" key="3">
    <source>
        <dbReference type="Proteomes" id="UP000695000"/>
    </source>
</evidence>
<dbReference type="SUPFAM" id="SSF50729">
    <property type="entry name" value="PH domain-like"/>
    <property type="match status" value="1"/>
</dbReference>
<feature type="compositionally biased region" description="Basic and acidic residues" evidence="1">
    <location>
        <begin position="172"/>
        <end position="183"/>
    </location>
</feature>
<proteinExistence type="predicted"/>
<feature type="compositionally biased region" description="Low complexity" evidence="1">
    <location>
        <begin position="197"/>
        <end position="207"/>
    </location>
</feature>
<keyword evidence="3" id="KW-1185">Reference proteome</keyword>
<feature type="region of interest" description="Disordered" evidence="1">
    <location>
        <begin position="630"/>
        <end position="675"/>
    </location>
</feature>
<dbReference type="InterPro" id="IPR051364">
    <property type="entry name" value="Cytokinesis/Rho-signaling"/>
</dbReference>
<feature type="region of interest" description="Disordered" evidence="1">
    <location>
        <begin position="167"/>
        <end position="247"/>
    </location>
</feature>
<accession>A0ABM1MYM1</accession>
<feature type="region of interest" description="Disordered" evidence="1">
    <location>
        <begin position="932"/>
        <end position="958"/>
    </location>
</feature>
<feature type="compositionally biased region" description="Polar residues" evidence="1">
    <location>
        <begin position="208"/>
        <end position="230"/>
    </location>
</feature>
<evidence type="ECO:0000313" key="4">
    <source>
        <dbReference type="RefSeq" id="XP_017779671.1"/>
    </source>
</evidence>
<dbReference type="InterPro" id="IPR037840">
    <property type="entry name" value="PH_Anillin"/>
</dbReference>
<dbReference type="RefSeq" id="XP_017779671.1">
    <property type="nucleotide sequence ID" value="XM_017924182.1"/>
</dbReference>
<dbReference type="PANTHER" id="PTHR21538">
    <property type="entry name" value="ANILLIN/RHOTEKIN RTKN"/>
    <property type="match status" value="1"/>
</dbReference>
<feature type="compositionally biased region" description="Basic and acidic residues" evidence="1">
    <location>
        <begin position="940"/>
        <end position="951"/>
    </location>
</feature>
<dbReference type="Proteomes" id="UP000695000">
    <property type="component" value="Unplaced"/>
</dbReference>
<evidence type="ECO:0000256" key="1">
    <source>
        <dbReference type="SAM" id="MobiDB-lite"/>
    </source>
</evidence>
<dbReference type="PROSITE" id="PS50003">
    <property type="entry name" value="PH_DOMAIN"/>
    <property type="match status" value="1"/>
</dbReference>
<dbReference type="Pfam" id="PF00169">
    <property type="entry name" value="PH"/>
    <property type="match status" value="1"/>
</dbReference>
<reference evidence="4" key="1">
    <citation type="submission" date="2025-08" db="UniProtKB">
        <authorList>
            <consortium name="RefSeq"/>
        </authorList>
    </citation>
    <scope>IDENTIFICATION</scope>
    <source>
        <tissue evidence="4">Whole Larva</tissue>
    </source>
</reference>
<name>A0ABM1MYM1_NICVS</name>
<feature type="region of interest" description="Disordered" evidence="1">
    <location>
        <begin position="22"/>
        <end position="58"/>
    </location>
</feature>
<protein>
    <submittedName>
        <fullName evidence="4">Actin-binding protein anillin-like isoform X1</fullName>
    </submittedName>
</protein>
<evidence type="ECO:0000259" key="2">
    <source>
        <dbReference type="PROSITE" id="PS50003"/>
    </source>
</evidence>
<organism evidence="3 4">
    <name type="scientific">Nicrophorus vespilloides</name>
    <name type="common">Boreal carrion beetle</name>
    <dbReference type="NCBI Taxonomy" id="110193"/>
    <lineage>
        <taxon>Eukaryota</taxon>
        <taxon>Metazoa</taxon>
        <taxon>Ecdysozoa</taxon>
        <taxon>Arthropoda</taxon>
        <taxon>Hexapoda</taxon>
        <taxon>Insecta</taxon>
        <taxon>Pterygota</taxon>
        <taxon>Neoptera</taxon>
        <taxon>Endopterygota</taxon>
        <taxon>Coleoptera</taxon>
        <taxon>Polyphaga</taxon>
        <taxon>Staphyliniformia</taxon>
        <taxon>Silphidae</taxon>
        <taxon>Nicrophorinae</taxon>
        <taxon>Nicrophorus</taxon>
    </lineage>
</organism>
<gene>
    <name evidence="4" type="primary">LOC108564970</name>
</gene>
<dbReference type="InterPro" id="IPR011993">
    <property type="entry name" value="PH-like_dom_sf"/>
</dbReference>
<dbReference type="PANTHER" id="PTHR21538:SF23">
    <property type="entry name" value="ANILLIN"/>
    <property type="match status" value="1"/>
</dbReference>
<feature type="compositionally biased region" description="Polar residues" evidence="1">
    <location>
        <begin position="48"/>
        <end position="58"/>
    </location>
</feature>
<dbReference type="Gene3D" id="2.30.29.30">
    <property type="entry name" value="Pleckstrin-homology domain (PH domain)/Phosphotyrosine-binding domain (PTB)"/>
    <property type="match status" value="1"/>
</dbReference>